<feature type="chain" id="PRO_5002331264" evidence="2">
    <location>
        <begin position="18"/>
        <end position="262"/>
    </location>
</feature>
<dbReference type="PANTHER" id="PTHR33706">
    <property type="entry name" value="MORN VARIANT REPEAT PROTEIN"/>
    <property type="match status" value="1"/>
</dbReference>
<reference evidence="3 4" key="1">
    <citation type="submission" date="2014-09" db="EMBL/GenBank/DDBJ databases">
        <title>Draft Genome Sequence of Draconibacterium sp. JN14CK-3.</title>
        <authorList>
            <person name="Dong C."/>
            <person name="Lai Q."/>
            <person name="Shao Z."/>
        </authorList>
    </citation>
    <scope>NUCLEOTIDE SEQUENCE [LARGE SCALE GENOMIC DNA]</scope>
    <source>
        <strain evidence="3 4">JN14CK-3</strain>
    </source>
</reference>
<dbReference type="AlphaFoldDB" id="A0A0D8JDL5"/>
<comment type="caution">
    <text evidence="3">The sequence shown here is derived from an EMBL/GenBank/DDBJ whole genome shotgun (WGS) entry which is preliminary data.</text>
</comment>
<evidence type="ECO:0000256" key="2">
    <source>
        <dbReference type="SAM" id="SignalP"/>
    </source>
</evidence>
<dbReference type="InterPro" id="IPR011652">
    <property type="entry name" value="MORN_2"/>
</dbReference>
<evidence type="ECO:0000313" key="4">
    <source>
        <dbReference type="Proteomes" id="UP000032544"/>
    </source>
</evidence>
<dbReference type="Proteomes" id="UP000032544">
    <property type="component" value="Unassembled WGS sequence"/>
</dbReference>
<accession>A0A0D8JDL5</accession>
<dbReference type="Gene3D" id="2.20.110.10">
    <property type="entry name" value="Histone H3 K4-specific methyltransferase SET7/9 N-terminal domain"/>
    <property type="match status" value="2"/>
</dbReference>
<sequence>MRYLLALLIFLPSLVFAQTNQTDANGLRQGFWQKKQDNGRLLYEGHFKDDKPVGEWKRYHPGGQVKALIEYKGDTAYTQLFDVWRKKVAEGNYVNQQKEGVWKIYKNEQLTADEEYKLGLKYGKSHKYYDTGEVMEEKEWVNNQEDGDYQIFYKSGEPYMQCKMKLGMRHGLFLVSYENGRQEMVAEYRNNLRHGEWKYFDKEGNLQYTLYYDNGQILNPAVRDSVDNLKMKDLEKNKGSIPDPEKFLQDPSEYMMRDQRQR</sequence>
<gene>
    <name evidence="3" type="ORF">LH29_06120</name>
</gene>
<keyword evidence="2" id="KW-0732">Signal</keyword>
<protein>
    <submittedName>
        <fullName evidence="3">Uncharacterized protein</fullName>
    </submittedName>
</protein>
<evidence type="ECO:0000256" key="1">
    <source>
        <dbReference type="SAM" id="MobiDB-lite"/>
    </source>
</evidence>
<dbReference type="OrthoDB" id="9785122at2"/>
<name>A0A0D8JDL5_9BACT</name>
<evidence type="ECO:0000313" key="3">
    <source>
        <dbReference type="EMBL" id="KJF44992.1"/>
    </source>
</evidence>
<feature type="signal peptide" evidence="2">
    <location>
        <begin position="1"/>
        <end position="17"/>
    </location>
</feature>
<dbReference type="Pfam" id="PF07661">
    <property type="entry name" value="MORN_2"/>
    <property type="match status" value="2"/>
</dbReference>
<proteinExistence type="predicted"/>
<keyword evidence="4" id="KW-1185">Reference proteome</keyword>
<dbReference type="STRING" id="1544798.LH29_06120"/>
<organism evidence="3 4">
    <name type="scientific">Draconibacterium sediminis</name>
    <dbReference type="NCBI Taxonomy" id="1544798"/>
    <lineage>
        <taxon>Bacteria</taxon>
        <taxon>Pseudomonadati</taxon>
        <taxon>Bacteroidota</taxon>
        <taxon>Bacteroidia</taxon>
        <taxon>Marinilabiliales</taxon>
        <taxon>Prolixibacteraceae</taxon>
        <taxon>Draconibacterium</taxon>
    </lineage>
</organism>
<dbReference type="PANTHER" id="PTHR33706:SF1">
    <property type="entry name" value="TPR REPEAT PROTEIN"/>
    <property type="match status" value="1"/>
</dbReference>
<dbReference type="SUPFAM" id="SSF82185">
    <property type="entry name" value="Histone H3 K4-specific methyltransferase SET7/9 N-terminal domain"/>
    <property type="match status" value="2"/>
</dbReference>
<feature type="region of interest" description="Disordered" evidence="1">
    <location>
        <begin position="235"/>
        <end position="262"/>
    </location>
</feature>
<feature type="compositionally biased region" description="Basic and acidic residues" evidence="1">
    <location>
        <begin position="235"/>
        <end position="248"/>
    </location>
</feature>
<dbReference type="EMBL" id="JRHC01000001">
    <property type="protein sequence ID" value="KJF44992.1"/>
    <property type="molecule type" value="Genomic_DNA"/>
</dbReference>
<dbReference type="RefSeq" id="WP_045026698.1">
    <property type="nucleotide sequence ID" value="NZ_JRHC01000001.1"/>
</dbReference>